<keyword evidence="1" id="KW-0175">Coiled coil</keyword>
<reference evidence="5 6" key="1">
    <citation type="submission" date="2023-12" db="EMBL/GenBank/DDBJ databases">
        <title>A high-quality genome assembly for Dillenia turbinata (Dilleniales).</title>
        <authorList>
            <person name="Chanderbali A."/>
        </authorList>
    </citation>
    <scope>NUCLEOTIDE SEQUENCE [LARGE SCALE GENOMIC DNA]</scope>
    <source>
        <strain evidence="5">LSX21</strain>
        <tissue evidence="5">Leaf</tissue>
    </source>
</reference>
<evidence type="ECO:0000259" key="3">
    <source>
        <dbReference type="Pfam" id="PF14309"/>
    </source>
</evidence>
<feature type="compositionally biased region" description="Basic and acidic residues" evidence="2">
    <location>
        <begin position="493"/>
        <end position="514"/>
    </location>
</feature>
<accession>A0AAN8Z547</accession>
<proteinExistence type="predicted"/>
<dbReference type="InterPro" id="IPR033334">
    <property type="entry name" value="LNG1/2"/>
</dbReference>
<protein>
    <submittedName>
        <fullName evidence="5">DUF3741-associated sequence motif</fullName>
    </submittedName>
</protein>
<dbReference type="GO" id="GO:0051513">
    <property type="term" value="P:regulation of monopolar cell growth"/>
    <property type="evidence" value="ECO:0007669"/>
    <property type="project" value="InterPro"/>
</dbReference>
<feature type="region of interest" description="Disordered" evidence="2">
    <location>
        <begin position="488"/>
        <end position="543"/>
    </location>
</feature>
<dbReference type="AlphaFoldDB" id="A0AAN8Z547"/>
<feature type="region of interest" description="Disordered" evidence="2">
    <location>
        <begin position="276"/>
        <end position="301"/>
    </location>
</feature>
<dbReference type="InterPro" id="IPR032795">
    <property type="entry name" value="DUF3741-assoc"/>
</dbReference>
<dbReference type="Proteomes" id="UP001370490">
    <property type="component" value="Unassembled WGS sequence"/>
</dbReference>
<feature type="compositionally biased region" description="Polar residues" evidence="2">
    <location>
        <begin position="620"/>
        <end position="630"/>
    </location>
</feature>
<feature type="region of interest" description="Disordered" evidence="2">
    <location>
        <begin position="380"/>
        <end position="410"/>
    </location>
</feature>
<evidence type="ECO:0000259" key="4">
    <source>
        <dbReference type="Pfam" id="PF14383"/>
    </source>
</evidence>
<feature type="compositionally biased region" description="Polar residues" evidence="2">
    <location>
        <begin position="517"/>
        <end position="540"/>
    </location>
</feature>
<feature type="domain" description="DUF4378" evidence="3">
    <location>
        <begin position="897"/>
        <end position="1077"/>
    </location>
</feature>
<dbReference type="EMBL" id="JBAMMX010000016">
    <property type="protein sequence ID" value="KAK6925126.1"/>
    <property type="molecule type" value="Genomic_DNA"/>
</dbReference>
<comment type="caution">
    <text evidence="5">The sequence shown here is derived from an EMBL/GenBank/DDBJ whole genome shotgun (WGS) entry which is preliminary data.</text>
</comment>
<dbReference type="Pfam" id="PF14309">
    <property type="entry name" value="DUF4378"/>
    <property type="match status" value="1"/>
</dbReference>
<evidence type="ECO:0000256" key="2">
    <source>
        <dbReference type="SAM" id="MobiDB-lite"/>
    </source>
</evidence>
<organism evidence="5 6">
    <name type="scientific">Dillenia turbinata</name>
    <dbReference type="NCBI Taxonomy" id="194707"/>
    <lineage>
        <taxon>Eukaryota</taxon>
        <taxon>Viridiplantae</taxon>
        <taxon>Streptophyta</taxon>
        <taxon>Embryophyta</taxon>
        <taxon>Tracheophyta</taxon>
        <taxon>Spermatophyta</taxon>
        <taxon>Magnoliopsida</taxon>
        <taxon>eudicotyledons</taxon>
        <taxon>Gunneridae</taxon>
        <taxon>Pentapetalae</taxon>
        <taxon>Dilleniales</taxon>
        <taxon>Dilleniaceae</taxon>
        <taxon>Dillenia</taxon>
    </lineage>
</organism>
<feature type="region of interest" description="Disordered" evidence="2">
    <location>
        <begin position="589"/>
        <end position="692"/>
    </location>
</feature>
<feature type="region of interest" description="Disordered" evidence="2">
    <location>
        <begin position="46"/>
        <end position="152"/>
    </location>
</feature>
<evidence type="ECO:0000256" key="1">
    <source>
        <dbReference type="SAM" id="Coils"/>
    </source>
</evidence>
<feature type="compositionally biased region" description="Basic and acidic residues" evidence="2">
    <location>
        <begin position="276"/>
        <end position="291"/>
    </location>
</feature>
<gene>
    <name evidence="5" type="ORF">RJ641_009452</name>
</gene>
<dbReference type="PANTHER" id="PTHR31680:SF4">
    <property type="entry name" value="LONGIFOLIA PROTEIN"/>
    <property type="match status" value="1"/>
</dbReference>
<feature type="region of interest" description="Disordered" evidence="2">
    <location>
        <begin position="788"/>
        <end position="821"/>
    </location>
</feature>
<feature type="compositionally biased region" description="Polar residues" evidence="2">
    <location>
        <begin position="589"/>
        <end position="600"/>
    </location>
</feature>
<feature type="compositionally biased region" description="Low complexity" evidence="2">
    <location>
        <begin position="91"/>
        <end position="110"/>
    </location>
</feature>
<feature type="compositionally biased region" description="Basic and acidic residues" evidence="2">
    <location>
        <begin position="602"/>
        <end position="615"/>
    </location>
</feature>
<dbReference type="Pfam" id="PF14383">
    <property type="entry name" value="VARLMGL"/>
    <property type="match status" value="1"/>
</dbReference>
<feature type="compositionally biased region" description="Polar residues" evidence="2">
    <location>
        <begin position="385"/>
        <end position="395"/>
    </location>
</feature>
<evidence type="ECO:0000313" key="6">
    <source>
        <dbReference type="Proteomes" id="UP001370490"/>
    </source>
</evidence>
<name>A0AAN8Z547_9MAGN</name>
<feature type="compositionally biased region" description="Polar residues" evidence="2">
    <location>
        <begin position="57"/>
        <end position="73"/>
    </location>
</feature>
<feature type="domain" description="DUF3741" evidence="4">
    <location>
        <begin position="335"/>
        <end position="352"/>
    </location>
</feature>
<feature type="compositionally biased region" description="Low complexity" evidence="2">
    <location>
        <begin position="639"/>
        <end position="648"/>
    </location>
</feature>
<sequence length="1099" mass="122309">MAAKLLHSLTDDNPDLQKQIGCMTGIFQLFDRQHILSGRHISGYSQKRLPPAPGNFHFNNSTLDGSSNVYNRHSATEKYSTKSMYEKQRASSESSRASSSSSSRTSSFSSLDCKKPTQTDQTSFDRIIFPDTPSRDPVMNHPSASPQFSRRSLDLRDVVKDSMYREARGLSVKTTTKDEELTRVLSHRDSPRPLQLSKSIDESYGVGFSGKQSLPANLKESLRALAKLHEAPWYFNDARELSRSSYDVKEWSLLSTPKDAPRFSYDGREITCSPFDTRDPYKSNPKLKELPRLSLDSKGSMQSSNADLKLICEKSLGNNSDRSPNLHQTLESYKRPPNVVARLMGLETLPDPTSTQDNQMGLVKTSDILDSGPFSMSLKAITPSKPFQTSKSSAASRKDPTSPCWKNTNSVMKPISNSRYPIEPAPWRVLEGGRGLQKPATGNVKAPSKASNSFPSVYSEIEKRLKDLELKQSGRDLRALKQIPEAMQAKGLLESRKEEQASNSGLRRDYEPKHPSPAQNSRLINQRGQQTTRRANSPRTFESPIVIMKPAKLVEKSGIPASSVIPIDGLQGLHKVRGSDLIDCRKNSVITHPTTDQNPRNSRRDSVVNSNDKKMAPKNSRLTQTSTKPQQVPKENATSSVKSSGSVSQRLQQRKLELEKRSQPPTPSSDMSKPRRQSNKQPTESDSPGGRLRQKALNLQQSDDQLSDTSSETRNLSYQEEGVSLQADCNNTPVSKISTVVTCIESSPDFNGSYGPSTKASKYLISSSKQKKSTPRLKNDGAPAELATVAPEQPSPVSVLDESVYRDDTPSPVKQVRNNFTGDGIGTSKDFNCEDRWSPVDISSDGMVSGPSSNSQINQKKLQNIENLVQKLRRLNSTHDETSTDYIASLCENTNPDHRYISEILLASGLLLRDLSSSLTTFQLHPSGHPINPELFFVLEQTKSSTLHLREESNQGKMNPLKHDHEKFHRKLVFDAVNEILVGKLAPLGVCTEPWLRPNKLAKKTLNAQQLLKELCSEIQQLQTSKQDNLVDEDDSLKGVLWEDVMHQSANWTVFHAELSGVVLDVERMVFKDLVDEVVGGEAATLQAKPNRRRKQSFK</sequence>
<dbReference type="InterPro" id="IPR025486">
    <property type="entry name" value="DUF4378"/>
</dbReference>
<keyword evidence="6" id="KW-1185">Reference proteome</keyword>
<feature type="compositionally biased region" description="Basic and acidic residues" evidence="2">
    <location>
        <begin position="74"/>
        <end position="90"/>
    </location>
</feature>
<dbReference type="PANTHER" id="PTHR31680">
    <property type="entry name" value="LONGIFOLIA PROTEIN"/>
    <property type="match status" value="1"/>
</dbReference>
<feature type="coiled-coil region" evidence="1">
    <location>
        <begin position="858"/>
        <end position="885"/>
    </location>
</feature>
<evidence type="ECO:0000313" key="5">
    <source>
        <dbReference type="EMBL" id="KAK6925126.1"/>
    </source>
</evidence>